<accession>A0A0D8IAA3</accession>
<keyword evidence="7" id="KW-1185">Reference proteome</keyword>
<dbReference type="EMBL" id="CP009687">
    <property type="protein sequence ID" value="AKL93620.1"/>
    <property type="molecule type" value="Genomic_DNA"/>
</dbReference>
<dbReference type="GO" id="GO:0045892">
    <property type="term" value="P:negative regulation of DNA-templated transcription"/>
    <property type="evidence" value="ECO:0007669"/>
    <property type="project" value="InterPro"/>
</dbReference>
<dbReference type="InterPro" id="IPR036390">
    <property type="entry name" value="WH_DNA-bd_sf"/>
</dbReference>
<gene>
    <name evidence="6" type="primary">purR</name>
    <name evidence="6" type="ORF">CACET_c01020</name>
</gene>
<dbReference type="Pfam" id="PF00156">
    <property type="entry name" value="Pribosyltran"/>
    <property type="match status" value="1"/>
</dbReference>
<dbReference type="SUPFAM" id="SSF46785">
    <property type="entry name" value="Winged helix' DNA-binding domain"/>
    <property type="match status" value="1"/>
</dbReference>
<evidence type="ECO:0000256" key="4">
    <source>
        <dbReference type="ARBA" id="ARBA00023163"/>
    </source>
</evidence>
<dbReference type="InterPro" id="IPR029057">
    <property type="entry name" value="PRTase-like"/>
</dbReference>
<dbReference type="InterPro" id="IPR000836">
    <property type="entry name" value="PRTase_dom"/>
</dbReference>
<comment type="similarity">
    <text evidence="5">Belongs to the purine/pyrimidine phosphoribosyltransferase family. PurR subfamily.</text>
</comment>
<dbReference type="InterPro" id="IPR010078">
    <property type="entry name" value="PurR_Bsub"/>
</dbReference>
<evidence type="ECO:0000256" key="2">
    <source>
        <dbReference type="ARBA" id="ARBA00023015"/>
    </source>
</evidence>
<dbReference type="Pfam" id="PF09182">
    <property type="entry name" value="PuR_N"/>
    <property type="match status" value="1"/>
</dbReference>
<dbReference type="InterPro" id="IPR036388">
    <property type="entry name" value="WH-like_DNA-bd_sf"/>
</dbReference>
<evidence type="ECO:0000256" key="1">
    <source>
        <dbReference type="ARBA" id="ARBA00011738"/>
    </source>
</evidence>
<name>A0A0D8IAA3_9CLOT</name>
<dbReference type="GO" id="GO:0003677">
    <property type="term" value="F:DNA binding"/>
    <property type="evidence" value="ECO:0007669"/>
    <property type="project" value="UniProtKB-KW"/>
</dbReference>
<dbReference type="RefSeq" id="WP_044824615.1">
    <property type="nucleotide sequence ID" value="NZ_CP009687.1"/>
</dbReference>
<dbReference type="SUPFAM" id="SSF53271">
    <property type="entry name" value="PRTase-like"/>
    <property type="match status" value="1"/>
</dbReference>
<dbReference type="Gene3D" id="1.10.10.10">
    <property type="entry name" value="Winged helix-like DNA-binding domain superfamily/Winged helix DNA-binding domain"/>
    <property type="match status" value="1"/>
</dbReference>
<organism evidence="6 7">
    <name type="scientific">Clostridium aceticum</name>
    <dbReference type="NCBI Taxonomy" id="84022"/>
    <lineage>
        <taxon>Bacteria</taxon>
        <taxon>Bacillati</taxon>
        <taxon>Bacillota</taxon>
        <taxon>Clostridia</taxon>
        <taxon>Eubacteriales</taxon>
        <taxon>Clostridiaceae</taxon>
        <taxon>Clostridium</taxon>
    </lineage>
</organism>
<dbReference type="InterPro" id="IPR015265">
    <property type="entry name" value="PuR_N"/>
</dbReference>
<dbReference type="AlphaFoldDB" id="A0A0D8IAA3"/>
<dbReference type="PANTHER" id="PTHR43864">
    <property type="entry name" value="HYPOXANTHINE/GUANINE PHOSPHORIBOSYLTRANSFERASE"/>
    <property type="match status" value="1"/>
</dbReference>
<dbReference type="STRING" id="84022.CACET_c01020"/>
<keyword evidence="2" id="KW-0805">Transcription regulation</keyword>
<dbReference type="CDD" id="cd06223">
    <property type="entry name" value="PRTases_typeI"/>
    <property type="match status" value="1"/>
</dbReference>
<dbReference type="NCBIfam" id="TIGR01743">
    <property type="entry name" value="purR_Bsub"/>
    <property type="match status" value="1"/>
</dbReference>
<dbReference type="PATRIC" id="fig|84022.5.peg.3966"/>
<dbReference type="KEGG" id="cace:CACET_c01020"/>
<protein>
    <submittedName>
        <fullName evidence="6">Pur operon repressor</fullName>
    </submittedName>
</protein>
<evidence type="ECO:0000256" key="3">
    <source>
        <dbReference type="ARBA" id="ARBA00023125"/>
    </source>
</evidence>
<sequence>MEKLKRNERIAAIIKILGDQPNKIFTLNYFTEKFTAAKSTISEDIMVVKQSMEKMKLGKIQTISGAAGGVKFIPYTTKEQNKEILENICQHLGQKERILPGGFLYMADIIYSPQMIHQLGEVFASQFDYKEVDYIITVETKGIPLAMMVAKAMNLPLVILRRDSKVTEGSTVSINYVSGSSKKMQRMSLARRAIKPNSKVIIIDDFMKAGGTAKGMMDMMKEFDTQVEGIGVLIATKEPQEKLVEDYIPLLILEEVGEKSESVEIYPNPALIYPAL</sequence>
<dbReference type="PANTHER" id="PTHR43864:SF2">
    <property type="entry name" value="PUR OPERON REPRESSOR"/>
    <property type="match status" value="1"/>
</dbReference>
<evidence type="ECO:0000313" key="7">
    <source>
        <dbReference type="Proteomes" id="UP000035704"/>
    </source>
</evidence>
<dbReference type="OrthoDB" id="4213751at2"/>
<keyword evidence="3" id="KW-0238">DNA-binding</keyword>
<dbReference type="Gene3D" id="3.40.50.2020">
    <property type="match status" value="1"/>
</dbReference>
<evidence type="ECO:0000256" key="5">
    <source>
        <dbReference type="ARBA" id="ARBA00049656"/>
    </source>
</evidence>
<proteinExistence type="inferred from homology"/>
<dbReference type="InterPro" id="IPR050118">
    <property type="entry name" value="Pur/Pyrimidine_PRTase"/>
</dbReference>
<evidence type="ECO:0000313" key="6">
    <source>
        <dbReference type="EMBL" id="AKL93620.1"/>
    </source>
</evidence>
<reference evidence="6 7" key="1">
    <citation type="submission" date="2014-10" db="EMBL/GenBank/DDBJ databases">
        <title>Genome sequence of Clostridium aceticum DSM 1496.</title>
        <authorList>
            <person name="Poehlein A."/>
            <person name="Schiel-Bengelsdorf B."/>
            <person name="Gottschalk G."/>
            <person name="Duerre P."/>
            <person name="Daniel R."/>
        </authorList>
    </citation>
    <scope>NUCLEOTIDE SEQUENCE [LARGE SCALE GENOMIC DNA]</scope>
    <source>
        <strain evidence="6 7">DSM 1496</strain>
    </source>
</reference>
<dbReference type="GO" id="GO:0045982">
    <property type="term" value="P:negative regulation of purine nucleobase metabolic process"/>
    <property type="evidence" value="ECO:0007669"/>
    <property type="project" value="InterPro"/>
</dbReference>
<dbReference type="Proteomes" id="UP000035704">
    <property type="component" value="Chromosome"/>
</dbReference>
<keyword evidence="4" id="KW-0804">Transcription</keyword>
<comment type="subunit">
    <text evidence="1">Homodimer.</text>
</comment>